<accession>A0A223KWQ9</accession>
<protein>
    <recommendedName>
        <fullName evidence="3">SRPBCC family protein</fullName>
    </recommendedName>
</protein>
<gene>
    <name evidence="1" type="ORF">BC6307_22430</name>
</gene>
<dbReference type="Pfam" id="PF10604">
    <property type="entry name" value="Polyketide_cyc2"/>
    <property type="match status" value="1"/>
</dbReference>
<organism evidence="1 2">
    <name type="scientific">Sutcliffiella cohnii</name>
    <dbReference type="NCBI Taxonomy" id="33932"/>
    <lineage>
        <taxon>Bacteria</taxon>
        <taxon>Bacillati</taxon>
        <taxon>Bacillota</taxon>
        <taxon>Bacilli</taxon>
        <taxon>Bacillales</taxon>
        <taxon>Bacillaceae</taxon>
        <taxon>Sutcliffiella</taxon>
    </lineage>
</organism>
<dbReference type="Proteomes" id="UP000215224">
    <property type="component" value="Chromosome"/>
</dbReference>
<dbReference type="InterPro" id="IPR023393">
    <property type="entry name" value="START-like_dom_sf"/>
</dbReference>
<reference evidence="1 2" key="1">
    <citation type="submission" date="2016-12" db="EMBL/GenBank/DDBJ databases">
        <title>The whole genome sequencing and assembly of Bacillus cohnii DSM 6307T strain.</title>
        <authorList>
            <person name="Lee Y.-J."/>
            <person name="Yi H."/>
            <person name="Bahn Y.-S."/>
            <person name="Kim J.F."/>
            <person name="Lee D.-W."/>
        </authorList>
    </citation>
    <scope>NUCLEOTIDE SEQUENCE [LARGE SCALE GENOMIC DNA]</scope>
    <source>
        <strain evidence="1 2">DSM 6307</strain>
    </source>
</reference>
<dbReference type="EMBL" id="CP018866">
    <property type="protein sequence ID" value="AST93833.1"/>
    <property type="molecule type" value="Genomic_DNA"/>
</dbReference>
<evidence type="ECO:0000313" key="2">
    <source>
        <dbReference type="Proteomes" id="UP000215224"/>
    </source>
</evidence>
<name>A0A223KWQ9_9BACI</name>
<keyword evidence="2" id="KW-1185">Reference proteome</keyword>
<evidence type="ECO:0000313" key="1">
    <source>
        <dbReference type="EMBL" id="AST93833.1"/>
    </source>
</evidence>
<dbReference type="AlphaFoldDB" id="A0A223KWQ9"/>
<evidence type="ECO:0008006" key="3">
    <source>
        <dbReference type="Google" id="ProtNLM"/>
    </source>
</evidence>
<proteinExistence type="predicted"/>
<sequence>MADLHDTVMIEKPLEEVFSYAANLQNSIHIMSNVTHIEKVTEGPVQPGTKFKETREIRGRKASAIIEIVEYEPPNTYSVKSESNGLKVVYRYFFENTAEGTKVTYTGDIYTTGIMMKLSKPIIKKILQKEDGDHLKQLKKVIEAKETIL</sequence>
<dbReference type="SUPFAM" id="SSF55961">
    <property type="entry name" value="Bet v1-like"/>
    <property type="match status" value="1"/>
</dbReference>
<dbReference type="Gene3D" id="3.30.530.20">
    <property type="match status" value="1"/>
</dbReference>
<dbReference type="STRING" id="1314751.GCA_001591425_02267"/>
<dbReference type="KEGG" id="bcoh:BC6307_22430"/>
<dbReference type="InterPro" id="IPR019587">
    <property type="entry name" value="Polyketide_cyclase/dehydratase"/>
</dbReference>